<comment type="caution">
    <text evidence="9">The sequence shown here is derived from an EMBL/GenBank/DDBJ whole genome shotgun (WGS) entry which is preliminary data.</text>
</comment>
<evidence type="ECO:0000256" key="4">
    <source>
        <dbReference type="ARBA" id="ARBA00005263"/>
    </source>
</evidence>
<dbReference type="GO" id="GO:0072583">
    <property type="term" value="P:clathrin-dependent endocytosis"/>
    <property type="evidence" value="ECO:0007669"/>
    <property type="project" value="TreeGrafter"/>
</dbReference>
<dbReference type="Proteomes" id="UP000237105">
    <property type="component" value="Unassembled WGS sequence"/>
</dbReference>
<evidence type="ECO:0000256" key="1">
    <source>
        <dbReference type="ARBA" id="ARBA00003913"/>
    </source>
</evidence>
<reference evidence="10" key="1">
    <citation type="submission" date="2016-06" db="EMBL/GenBank/DDBJ databases">
        <title>Parallel loss of symbiosis genes in relatives of nitrogen-fixing non-legume Parasponia.</title>
        <authorList>
            <person name="Van Velzen R."/>
            <person name="Holmer R."/>
            <person name="Bu F."/>
            <person name="Rutten L."/>
            <person name="Van Zeijl A."/>
            <person name="Liu W."/>
            <person name="Santuari L."/>
            <person name="Cao Q."/>
            <person name="Sharma T."/>
            <person name="Shen D."/>
            <person name="Roswanjaya Y."/>
            <person name="Wardhani T."/>
            <person name="Kalhor M.S."/>
            <person name="Jansen J."/>
            <person name="Van den Hoogen J."/>
            <person name="Gungor B."/>
            <person name="Hartog M."/>
            <person name="Hontelez J."/>
            <person name="Verver J."/>
            <person name="Yang W.-C."/>
            <person name="Schijlen E."/>
            <person name="Repin R."/>
            <person name="Schilthuizen M."/>
            <person name="Schranz E."/>
            <person name="Heidstra R."/>
            <person name="Miyata K."/>
            <person name="Fedorova E."/>
            <person name="Kohlen W."/>
            <person name="Bisseling T."/>
            <person name="Smit S."/>
            <person name="Geurts R."/>
        </authorList>
    </citation>
    <scope>NUCLEOTIDE SEQUENCE [LARGE SCALE GENOMIC DNA]</scope>
    <source>
        <strain evidence="10">cv. WU1-14</strain>
    </source>
</reference>
<keyword evidence="6" id="KW-0168">Coated pit</keyword>
<keyword evidence="5" id="KW-0472">Membrane</keyword>
<dbReference type="GO" id="GO:0032050">
    <property type="term" value="F:clathrin heavy chain binding"/>
    <property type="evidence" value="ECO:0007669"/>
    <property type="project" value="TreeGrafter"/>
</dbReference>
<evidence type="ECO:0000256" key="3">
    <source>
        <dbReference type="ARBA" id="ARBA00004277"/>
    </source>
</evidence>
<sequence length="274" mass="31822">MHKHNNLSRPLVNQSPNLVQETVTMHLSTFRLIVCKNNNQRERVKMDYNRRQDSLPAAKMLEDSSSEHEELEVNFSQKDIMVGIIIMAKDECHGSNIITLILVSIRPSWTFQIITATSHRRFLDWITQNIEKFFDFMEFTLKREQLVAHKLKRDGHLPSNGLLRCFWPIKRSFMRRIIRTIGNLSPSLFLIKCQIWKRRKKPSVVAIQGPKPEKPTDLSRMRQKLVELKHRTPQHLKQAPPPPPTAAPANEAESNDAPPRLSPLLDNFFLGHSM</sequence>
<dbReference type="GO" id="GO:0005198">
    <property type="term" value="F:structural molecule activity"/>
    <property type="evidence" value="ECO:0007669"/>
    <property type="project" value="InterPro"/>
</dbReference>
<evidence type="ECO:0000313" key="10">
    <source>
        <dbReference type="Proteomes" id="UP000237105"/>
    </source>
</evidence>
<dbReference type="EMBL" id="JXTB01000017">
    <property type="protein sequence ID" value="PON76719.1"/>
    <property type="molecule type" value="Genomic_DNA"/>
</dbReference>
<dbReference type="GO" id="GO:0006886">
    <property type="term" value="P:intracellular protein transport"/>
    <property type="evidence" value="ECO:0007669"/>
    <property type="project" value="InterPro"/>
</dbReference>
<accession>A0A2P5DTW3</accession>
<dbReference type="AlphaFoldDB" id="A0A2P5DTW3"/>
<evidence type="ECO:0000256" key="2">
    <source>
        <dbReference type="ARBA" id="ARBA00004180"/>
    </source>
</evidence>
<evidence type="ECO:0000256" key="6">
    <source>
        <dbReference type="ARBA" id="ARBA00023176"/>
    </source>
</evidence>
<proteinExistence type="inferred from homology"/>
<evidence type="ECO:0000313" key="9">
    <source>
        <dbReference type="EMBL" id="PON76719.1"/>
    </source>
</evidence>
<dbReference type="PANTHER" id="PTHR10639">
    <property type="entry name" value="CLATHRIN LIGHT CHAIN"/>
    <property type="match status" value="1"/>
</dbReference>
<evidence type="ECO:0000256" key="5">
    <source>
        <dbReference type="ARBA" id="ARBA00023136"/>
    </source>
</evidence>
<dbReference type="STRING" id="3476.A0A2P5DTW3"/>
<organism evidence="9 10">
    <name type="scientific">Parasponia andersonii</name>
    <name type="common">Sponia andersonii</name>
    <dbReference type="NCBI Taxonomy" id="3476"/>
    <lineage>
        <taxon>Eukaryota</taxon>
        <taxon>Viridiplantae</taxon>
        <taxon>Streptophyta</taxon>
        <taxon>Embryophyta</taxon>
        <taxon>Tracheophyta</taxon>
        <taxon>Spermatophyta</taxon>
        <taxon>Magnoliopsida</taxon>
        <taxon>eudicotyledons</taxon>
        <taxon>Gunneridae</taxon>
        <taxon>Pentapetalae</taxon>
        <taxon>rosids</taxon>
        <taxon>fabids</taxon>
        <taxon>Rosales</taxon>
        <taxon>Cannabaceae</taxon>
        <taxon>Parasponia</taxon>
    </lineage>
</organism>
<evidence type="ECO:0000256" key="8">
    <source>
        <dbReference type="SAM" id="MobiDB-lite"/>
    </source>
</evidence>
<comment type="subcellular location">
    <subcellularLocation>
        <location evidence="2">Cytoplasmic vesicle membrane</location>
        <topology evidence="2">Peripheral membrane protein</topology>
        <orientation evidence="2">Cytoplasmic side</orientation>
    </subcellularLocation>
    <subcellularLocation>
        <location evidence="3">Membrane</location>
        <location evidence="3">Coated pit</location>
        <topology evidence="3">Peripheral membrane protein</topology>
        <orientation evidence="3">Cytoplasmic side</orientation>
    </subcellularLocation>
</comment>
<protein>
    <submittedName>
        <fullName evidence="9">Clathrin light chain</fullName>
    </submittedName>
</protein>
<gene>
    <name evidence="9" type="ORF">PanWU01x14_034050</name>
</gene>
<comment type="similarity">
    <text evidence="4">Belongs to the clathrin light chain family.</text>
</comment>
<feature type="region of interest" description="Disordered" evidence="8">
    <location>
        <begin position="227"/>
        <end position="263"/>
    </location>
</feature>
<keyword evidence="10" id="KW-1185">Reference proteome</keyword>
<name>A0A2P5DTW3_PARAD</name>
<evidence type="ECO:0000256" key="7">
    <source>
        <dbReference type="ARBA" id="ARBA00023329"/>
    </source>
</evidence>
<dbReference type="GO" id="GO:0030130">
    <property type="term" value="C:clathrin coat of trans-Golgi network vesicle"/>
    <property type="evidence" value="ECO:0007669"/>
    <property type="project" value="InterPro"/>
</dbReference>
<dbReference type="PANTHER" id="PTHR10639:SF24">
    <property type="entry name" value="CLATHRIN LIGHT CHAIN 3"/>
    <property type="match status" value="1"/>
</dbReference>
<dbReference type="GO" id="GO:0030132">
    <property type="term" value="C:clathrin coat of coated pit"/>
    <property type="evidence" value="ECO:0007669"/>
    <property type="project" value="InterPro"/>
</dbReference>
<keyword evidence="7" id="KW-0968">Cytoplasmic vesicle</keyword>
<comment type="function">
    <text evidence="1">Clathrin is the major protein of the polyhedral coat of coated pits and vesicles.</text>
</comment>
<dbReference type="InterPro" id="IPR000996">
    <property type="entry name" value="Clathrin_L-chain"/>
</dbReference>